<proteinExistence type="inferred from homology"/>
<keyword evidence="20" id="KW-1185">Reference proteome</keyword>
<comment type="subcellular location">
    <subcellularLocation>
        <location evidence="1">Cell membrane</location>
        <topology evidence="1">Multi-pass membrane protein</topology>
    </subcellularLocation>
</comment>
<keyword evidence="5 17" id="KW-0812">Transmembrane</keyword>
<dbReference type="FunFam" id="3.30.70.100:FF:000001">
    <property type="entry name" value="ATPase copper transporting beta"/>
    <property type="match status" value="2"/>
</dbReference>
<dbReference type="NCBIfam" id="TIGR01494">
    <property type="entry name" value="ATPase_P-type"/>
    <property type="match status" value="1"/>
</dbReference>
<evidence type="ECO:0000313" key="20">
    <source>
        <dbReference type="Proteomes" id="UP000464495"/>
    </source>
</evidence>
<dbReference type="GO" id="GO:0016887">
    <property type="term" value="F:ATP hydrolysis activity"/>
    <property type="evidence" value="ECO:0007669"/>
    <property type="project" value="InterPro"/>
</dbReference>
<organism evidence="19 20">
    <name type="scientific">Algicella marina</name>
    <dbReference type="NCBI Taxonomy" id="2683284"/>
    <lineage>
        <taxon>Bacteria</taxon>
        <taxon>Pseudomonadati</taxon>
        <taxon>Pseudomonadota</taxon>
        <taxon>Alphaproteobacteria</taxon>
        <taxon>Rhodobacterales</taxon>
        <taxon>Paracoccaceae</taxon>
        <taxon>Algicella</taxon>
    </lineage>
</organism>
<evidence type="ECO:0000256" key="3">
    <source>
        <dbReference type="ARBA" id="ARBA00022448"/>
    </source>
</evidence>
<dbReference type="GO" id="GO:0060003">
    <property type="term" value="P:copper ion export"/>
    <property type="evidence" value="ECO:0007669"/>
    <property type="project" value="UniProtKB-ARBA"/>
</dbReference>
<dbReference type="InterPro" id="IPR036163">
    <property type="entry name" value="HMA_dom_sf"/>
</dbReference>
<evidence type="ECO:0000256" key="5">
    <source>
        <dbReference type="ARBA" id="ARBA00022692"/>
    </source>
</evidence>
<keyword evidence="13 17" id="KW-1133">Transmembrane helix</keyword>
<evidence type="ECO:0000256" key="14">
    <source>
        <dbReference type="ARBA" id="ARBA00023008"/>
    </source>
</evidence>
<dbReference type="FunFam" id="2.70.150.10:FF:000020">
    <property type="entry name" value="Copper-exporting P-type ATPase A"/>
    <property type="match status" value="1"/>
</dbReference>
<dbReference type="InterPro" id="IPR059000">
    <property type="entry name" value="ATPase_P-type_domA"/>
</dbReference>
<evidence type="ECO:0000256" key="16">
    <source>
        <dbReference type="ARBA" id="ARBA00023136"/>
    </source>
</evidence>
<sequence>MPDTTLTLPIEGMHCASCVSRVEAALTATPGVTSASVNLATSEARIKGPQLSLPRIAKALAQAGYPAATETRTLAIDNMHCGSCTSRVEDALRAVPGVLSAEANLASESAKVTALPGALPAIADALAAAGYPLASEPLRLSIQNMTCASCVARVEKAIAAVPGVTAASVNLATESAEVHAAPGTRPAIEAALAAAGYPARSEAPAPDRKAREADALRRNLILAALLTLPVFVLEMGSHAFPAFHMWIAETIGHTASRLIQFALTTAVLAIPGRLFFTRGLPALARRAPDMNALVALGAGAAWAFSTVVTFAPALVPQASRNVYFEAAAVIVTLILAGRWLEARAKGRTGAAIERLAGLAPKTARVIRGGETIELPIAQITTGDLIEVRPGERIATDGQVTKGSSFVDESMLTGEPAPVQKGTGETVTGGTVNGTGAFTFRATATGEGTRLAQIMKLVEEAQSARLPIQSLVNRITAWFVPAVIAAALLTTGLWLAFGPSLAHALTAGVAVLIIACPCAMGLATPTSIMVGTGRAADLGVLFRKGDALQSLAGIRTIALDKTGTLTEGRPTLTHLTETVPGALRLIAAAEAASEHPIARALVQAVQGDIPQAESFESLTGLGIRARVEGRDILVGAARLMAREGIDTAPLSDEAANLAARGQTPLYAAIDGNLAALISVSDPLKKTTAAAIRALHASSLRVAMITGDARATAEAIGAEIGIDEITAEVMPEGKTQALKALPGPTAFVGDGINDAPALAAADIGIAIGTGTDVAMEAADVVLMSGDLTGVATAIDLSRATLANIRQNLFWAFAYNVTLIPVAALGLLSPALAAGAMALSSVFVVTNALRLRRAGPKPQSASATEVKEATA</sequence>
<dbReference type="PANTHER" id="PTHR43520:SF8">
    <property type="entry name" value="P-TYPE CU(+) TRANSPORTER"/>
    <property type="match status" value="1"/>
</dbReference>
<evidence type="ECO:0000256" key="15">
    <source>
        <dbReference type="ARBA" id="ARBA00023065"/>
    </source>
</evidence>
<dbReference type="GO" id="GO:0005507">
    <property type="term" value="F:copper ion binding"/>
    <property type="evidence" value="ECO:0007669"/>
    <property type="project" value="InterPro"/>
</dbReference>
<dbReference type="AlphaFoldDB" id="A0A6P1T5W7"/>
<dbReference type="InterPro" id="IPR008250">
    <property type="entry name" value="ATPase_P-typ_transduc_dom_A_sf"/>
</dbReference>
<dbReference type="CDD" id="cd02094">
    <property type="entry name" value="P-type_ATPase_Cu-like"/>
    <property type="match status" value="1"/>
</dbReference>
<dbReference type="Gene3D" id="3.30.70.100">
    <property type="match status" value="3"/>
</dbReference>
<feature type="transmembrane region" description="Helical" evidence="17">
    <location>
        <begin position="805"/>
        <end position="822"/>
    </location>
</feature>
<dbReference type="GO" id="GO:0005524">
    <property type="term" value="F:ATP binding"/>
    <property type="evidence" value="ECO:0007669"/>
    <property type="project" value="UniProtKB-UniRule"/>
</dbReference>
<dbReference type="Pfam" id="PF00403">
    <property type="entry name" value="HMA"/>
    <property type="match status" value="3"/>
</dbReference>
<dbReference type="GO" id="GO:0055070">
    <property type="term" value="P:copper ion homeostasis"/>
    <property type="evidence" value="ECO:0007669"/>
    <property type="project" value="TreeGrafter"/>
</dbReference>
<dbReference type="SUPFAM" id="SSF81653">
    <property type="entry name" value="Calcium ATPase, transduction domain A"/>
    <property type="match status" value="1"/>
</dbReference>
<dbReference type="PRINTS" id="PR00119">
    <property type="entry name" value="CATATPASE"/>
</dbReference>
<keyword evidence="7" id="KW-0677">Repeat</keyword>
<dbReference type="GO" id="GO:0005886">
    <property type="term" value="C:plasma membrane"/>
    <property type="evidence" value="ECO:0007669"/>
    <property type="project" value="UniProtKB-SubCell"/>
</dbReference>
<gene>
    <name evidence="19" type="ORF">GO499_14770</name>
</gene>
<evidence type="ECO:0000256" key="6">
    <source>
        <dbReference type="ARBA" id="ARBA00022723"/>
    </source>
</evidence>
<dbReference type="InterPro" id="IPR017969">
    <property type="entry name" value="Heavy-metal-associated_CS"/>
</dbReference>
<dbReference type="NCBIfam" id="TIGR01511">
    <property type="entry name" value="ATPase-IB1_Cu"/>
    <property type="match status" value="1"/>
</dbReference>
<evidence type="ECO:0000256" key="1">
    <source>
        <dbReference type="ARBA" id="ARBA00004651"/>
    </source>
</evidence>
<keyword evidence="10 17" id="KW-0067">ATP-binding</keyword>
<dbReference type="SUPFAM" id="SSF55008">
    <property type="entry name" value="HMA, heavy metal-associated domain"/>
    <property type="match status" value="3"/>
</dbReference>
<dbReference type="NCBIfam" id="TIGR00003">
    <property type="entry name" value="copper ion binding protein"/>
    <property type="match status" value="1"/>
</dbReference>
<evidence type="ECO:0000313" key="19">
    <source>
        <dbReference type="EMBL" id="QHQ37437.1"/>
    </source>
</evidence>
<dbReference type="NCBIfam" id="TIGR01525">
    <property type="entry name" value="ATPase-IB_hvy"/>
    <property type="match status" value="1"/>
</dbReference>
<feature type="transmembrane region" description="Helical" evidence="17">
    <location>
        <begin position="502"/>
        <end position="523"/>
    </location>
</feature>
<evidence type="ECO:0000256" key="17">
    <source>
        <dbReference type="RuleBase" id="RU362081"/>
    </source>
</evidence>
<feature type="domain" description="HMA" evidence="18">
    <location>
        <begin position="4"/>
        <end position="68"/>
    </location>
</feature>
<dbReference type="SFLD" id="SFLDG00002">
    <property type="entry name" value="C1.7:_P-type_atpase_like"/>
    <property type="match status" value="1"/>
</dbReference>
<feature type="domain" description="HMA" evidence="18">
    <location>
        <begin position="136"/>
        <end position="200"/>
    </location>
</feature>
<keyword evidence="8 17" id="KW-0547">Nucleotide-binding</keyword>
<dbReference type="InterPro" id="IPR023298">
    <property type="entry name" value="ATPase_P-typ_TM_dom_sf"/>
</dbReference>
<dbReference type="PROSITE" id="PS00154">
    <property type="entry name" value="ATPASE_E1_E2"/>
    <property type="match status" value="1"/>
</dbReference>
<evidence type="ECO:0000256" key="2">
    <source>
        <dbReference type="ARBA" id="ARBA00006024"/>
    </source>
</evidence>
<dbReference type="CDD" id="cd00371">
    <property type="entry name" value="HMA"/>
    <property type="match status" value="3"/>
</dbReference>
<keyword evidence="11" id="KW-0460">Magnesium</keyword>
<evidence type="ECO:0000256" key="10">
    <source>
        <dbReference type="ARBA" id="ARBA00022840"/>
    </source>
</evidence>
<dbReference type="InterPro" id="IPR023214">
    <property type="entry name" value="HAD_sf"/>
</dbReference>
<evidence type="ECO:0000256" key="12">
    <source>
        <dbReference type="ARBA" id="ARBA00022967"/>
    </source>
</evidence>
<dbReference type="Pfam" id="PF00702">
    <property type="entry name" value="Hydrolase"/>
    <property type="match status" value="1"/>
</dbReference>
<dbReference type="InterPro" id="IPR018303">
    <property type="entry name" value="ATPase_P-typ_P_site"/>
</dbReference>
<feature type="transmembrane region" description="Helical" evidence="17">
    <location>
        <begin position="220"/>
        <end position="247"/>
    </location>
</feature>
<dbReference type="PANTHER" id="PTHR43520">
    <property type="entry name" value="ATP7, ISOFORM B"/>
    <property type="match status" value="1"/>
</dbReference>
<dbReference type="InterPro" id="IPR044492">
    <property type="entry name" value="P_typ_ATPase_HD_dom"/>
</dbReference>
<dbReference type="InterPro" id="IPR023299">
    <property type="entry name" value="ATPase_P-typ_cyto_dom_N"/>
</dbReference>
<dbReference type="Gene3D" id="3.40.50.1000">
    <property type="entry name" value="HAD superfamily/HAD-like"/>
    <property type="match status" value="1"/>
</dbReference>
<dbReference type="EMBL" id="CP046620">
    <property type="protein sequence ID" value="QHQ37437.1"/>
    <property type="molecule type" value="Genomic_DNA"/>
</dbReference>
<comment type="similarity">
    <text evidence="2 17">Belongs to the cation transport ATPase (P-type) (TC 3.A.3) family. Type IB subfamily.</text>
</comment>
<dbReference type="GO" id="GO:0043682">
    <property type="term" value="F:P-type divalent copper transporter activity"/>
    <property type="evidence" value="ECO:0007669"/>
    <property type="project" value="TreeGrafter"/>
</dbReference>
<dbReference type="Gene3D" id="2.70.150.10">
    <property type="entry name" value="Calcium-transporting ATPase, cytoplasmic transduction domain A"/>
    <property type="match status" value="1"/>
</dbReference>
<dbReference type="InterPro" id="IPR006121">
    <property type="entry name" value="HMA_dom"/>
</dbReference>
<evidence type="ECO:0000256" key="8">
    <source>
        <dbReference type="ARBA" id="ARBA00022741"/>
    </source>
</evidence>
<dbReference type="PROSITE" id="PS01047">
    <property type="entry name" value="HMA_1"/>
    <property type="match status" value="2"/>
</dbReference>
<keyword evidence="15" id="KW-0406">Ion transport</keyword>
<keyword evidence="6 17" id="KW-0479">Metal-binding</keyword>
<dbReference type="Pfam" id="PF00122">
    <property type="entry name" value="E1-E2_ATPase"/>
    <property type="match status" value="1"/>
</dbReference>
<keyword evidence="16 17" id="KW-0472">Membrane</keyword>
<evidence type="ECO:0000256" key="13">
    <source>
        <dbReference type="ARBA" id="ARBA00022989"/>
    </source>
</evidence>
<evidence type="ECO:0000259" key="18">
    <source>
        <dbReference type="PROSITE" id="PS50846"/>
    </source>
</evidence>
<keyword evidence="14" id="KW-0186">Copper</keyword>
<evidence type="ECO:0000256" key="7">
    <source>
        <dbReference type="ARBA" id="ARBA00022737"/>
    </source>
</evidence>
<dbReference type="KEGG" id="amaq:GO499_14770"/>
<feature type="transmembrane region" description="Helical" evidence="17">
    <location>
        <begin position="321"/>
        <end position="340"/>
    </location>
</feature>
<evidence type="ECO:0000256" key="11">
    <source>
        <dbReference type="ARBA" id="ARBA00022842"/>
    </source>
</evidence>
<feature type="domain" description="HMA" evidence="18">
    <location>
        <begin position="70"/>
        <end position="134"/>
    </location>
</feature>
<feature type="transmembrane region" description="Helical" evidence="17">
    <location>
        <begin position="828"/>
        <end position="846"/>
    </location>
</feature>
<dbReference type="InterPro" id="IPR006122">
    <property type="entry name" value="HMA_Cu_ion-bd"/>
</dbReference>
<dbReference type="PRINTS" id="PR00943">
    <property type="entry name" value="CUATPASE"/>
</dbReference>
<dbReference type="Proteomes" id="UP000464495">
    <property type="component" value="Chromosome"/>
</dbReference>
<reference evidence="19 20" key="1">
    <citation type="submission" date="2019-12" db="EMBL/GenBank/DDBJ databases">
        <title>Complete genome sequence of Algicella marina strain 9Alg 56(T) isolated from the red alga Tichocarpus crinitus.</title>
        <authorList>
            <person name="Kim S.-G."/>
            <person name="Nedashkovskaya O.I."/>
        </authorList>
    </citation>
    <scope>NUCLEOTIDE SEQUENCE [LARGE SCALE GENOMIC DNA]</scope>
    <source>
        <strain evidence="19 20">9Alg 56</strain>
    </source>
</reference>
<keyword evidence="9" id="KW-0187">Copper transport</keyword>
<feature type="transmembrane region" description="Helical" evidence="17">
    <location>
        <begin position="292"/>
        <end position="315"/>
    </location>
</feature>
<keyword evidence="3" id="KW-0813">Transport</keyword>
<dbReference type="InterPro" id="IPR027256">
    <property type="entry name" value="P-typ_ATPase_IB"/>
</dbReference>
<keyword evidence="12" id="KW-1278">Translocase</keyword>
<evidence type="ECO:0000256" key="9">
    <source>
        <dbReference type="ARBA" id="ARBA00022796"/>
    </source>
</evidence>
<keyword evidence="4 17" id="KW-1003">Cell membrane</keyword>
<dbReference type="InterPro" id="IPR001757">
    <property type="entry name" value="P_typ_ATPase"/>
</dbReference>
<dbReference type="PROSITE" id="PS50846">
    <property type="entry name" value="HMA_2"/>
    <property type="match status" value="3"/>
</dbReference>
<protein>
    <submittedName>
        <fullName evidence="19">Heavy metal translocating P-type ATPase</fullName>
    </submittedName>
</protein>
<dbReference type="SUPFAM" id="SSF56784">
    <property type="entry name" value="HAD-like"/>
    <property type="match status" value="1"/>
</dbReference>
<dbReference type="SFLD" id="SFLDS00003">
    <property type="entry name" value="Haloacid_Dehalogenase"/>
    <property type="match status" value="1"/>
</dbReference>
<evidence type="ECO:0000256" key="4">
    <source>
        <dbReference type="ARBA" id="ARBA00022475"/>
    </source>
</evidence>
<dbReference type="SFLD" id="SFLDF00027">
    <property type="entry name" value="p-type_atpase"/>
    <property type="match status" value="1"/>
</dbReference>
<name>A0A6P1T5W7_9RHOB</name>
<accession>A0A6P1T5W7</accession>
<feature type="transmembrane region" description="Helical" evidence="17">
    <location>
        <begin position="259"/>
        <end position="280"/>
    </location>
</feature>
<dbReference type="Gene3D" id="3.40.1110.10">
    <property type="entry name" value="Calcium-transporting ATPase, cytoplasmic domain N"/>
    <property type="match status" value="1"/>
</dbReference>
<feature type="transmembrane region" description="Helical" evidence="17">
    <location>
        <begin position="474"/>
        <end position="496"/>
    </location>
</feature>
<dbReference type="SUPFAM" id="SSF81665">
    <property type="entry name" value="Calcium ATPase, transmembrane domain M"/>
    <property type="match status" value="1"/>
</dbReference>
<dbReference type="InterPro" id="IPR036412">
    <property type="entry name" value="HAD-like_sf"/>
</dbReference>